<comment type="cofactor">
    <cofactor evidence="1 13">
        <name>heme</name>
        <dbReference type="ChEBI" id="CHEBI:30413"/>
    </cofactor>
</comment>
<evidence type="ECO:0000256" key="13">
    <source>
        <dbReference type="PIRSR" id="PIRSR602401-1"/>
    </source>
</evidence>
<proteinExistence type="inferred from homology"/>
<dbReference type="GO" id="GO:0016705">
    <property type="term" value="F:oxidoreductase activity, acting on paired donors, with incorporation or reduction of molecular oxygen"/>
    <property type="evidence" value="ECO:0007669"/>
    <property type="project" value="InterPro"/>
</dbReference>
<keyword evidence="16" id="KW-1185">Reference proteome</keyword>
<sequence length="506" mass="57005">MELLILLIVFSMLFLCIFSKFVKKFSKSESQDLDLIPGPKKLPVIGNLHLLVTKSPPHHVFRDLAVKYGGLMRLQLGGLTFLVVSTVEVAKQVLKTHDVVFANRPPMHTTAAVTYNYSDIALAPYGEYWRHLRKICTLELLSGRRVRSFGTVREEECRKLAQCIASNEGSPVNLSEGVYRFSFDITARAAVGKEAEEKRRMITAVIKGIIKLVSVLTIADLYPSYKFLPVITGFDFKIHRLFRQVDGIMQGIVNGHKAAAAVNSGGGDEDLVDVLLRCQEDDQSQLHLTDDNIKAVIMDMFTAGGESSSTAVDWAMSEMVRNPTTLKRAQDEVRHVFDNHGSYVDEEMFHELKYMKLVIKETLRMHPPLPLLVPRQSSERCEVDGYTIPAKTRVVVNAWAMGRDPGYWADGEEFMPERFEGSPIDFKGNNLEYIPFGAGRRICPGMAFGLANVEFSLAMLLYHFDWEMPDGGKDEELDMKEDFGATVRRKHDLLLIPTLKRPLITS</sequence>
<evidence type="ECO:0000256" key="2">
    <source>
        <dbReference type="ARBA" id="ARBA00004606"/>
    </source>
</evidence>
<reference evidence="15 16" key="1">
    <citation type="journal article" date="2021" name="Nat. Commun.">
        <title>Incipient diploidization of the medicinal plant Perilla within 10,000 years.</title>
        <authorList>
            <person name="Zhang Y."/>
            <person name="Shen Q."/>
            <person name="Leng L."/>
            <person name="Zhang D."/>
            <person name="Chen S."/>
            <person name="Shi Y."/>
            <person name="Ning Z."/>
            <person name="Chen S."/>
        </authorList>
    </citation>
    <scope>NUCLEOTIDE SEQUENCE [LARGE SCALE GENOMIC DNA]</scope>
    <source>
        <strain evidence="16">cv. PC099</strain>
    </source>
</reference>
<evidence type="ECO:0000256" key="11">
    <source>
        <dbReference type="ARBA" id="ARBA00023033"/>
    </source>
</evidence>
<dbReference type="EMBL" id="SDAM02000779">
    <property type="protein sequence ID" value="KAH6823539.1"/>
    <property type="molecule type" value="Genomic_DNA"/>
</dbReference>
<dbReference type="FunFam" id="1.10.630.10:FF:000043">
    <property type="entry name" value="Cytochrome P450 99A2"/>
    <property type="match status" value="1"/>
</dbReference>
<dbReference type="PANTHER" id="PTHR47953">
    <property type="entry name" value="OS08G0105600 PROTEIN"/>
    <property type="match status" value="1"/>
</dbReference>
<dbReference type="GO" id="GO:0020037">
    <property type="term" value="F:heme binding"/>
    <property type="evidence" value="ECO:0007669"/>
    <property type="project" value="InterPro"/>
</dbReference>
<dbReference type="InterPro" id="IPR002401">
    <property type="entry name" value="Cyt_P450_E_grp-I"/>
</dbReference>
<dbReference type="PRINTS" id="PR00385">
    <property type="entry name" value="P450"/>
</dbReference>
<gene>
    <name evidence="15" type="ORF">C2S53_012301</name>
</gene>
<evidence type="ECO:0008006" key="17">
    <source>
        <dbReference type="Google" id="ProtNLM"/>
    </source>
</evidence>
<comment type="similarity">
    <text evidence="3 14">Belongs to the cytochrome P450 family.</text>
</comment>
<dbReference type="PRINTS" id="PR00463">
    <property type="entry name" value="EP450I"/>
</dbReference>
<evidence type="ECO:0000256" key="8">
    <source>
        <dbReference type="ARBA" id="ARBA00022989"/>
    </source>
</evidence>
<keyword evidence="7" id="KW-0735">Signal-anchor</keyword>
<feature type="binding site" description="axial binding residue" evidence="13">
    <location>
        <position position="443"/>
    </location>
    <ligand>
        <name>heme</name>
        <dbReference type="ChEBI" id="CHEBI:30413"/>
    </ligand>
    <ligandPart>
        <name>Fe</name>
        <dbReference type="ChEBI" id="CHEBI:18248"/>
    </ligandPart>
</feature>
<keyword evidence="9 14" id="KW-0560">Oxidoreductase</keyword>
<dbReference type="Gene3D" id="1.10.630.10">
    <property type="entry name" value="Cytochrome P450"/>
    <property type="match status" value="1"/>
</dbReference>
<keyword evidence="8" id="KW-1133">Transmembrane helix</keyword>
<accession>A0AAD4P1W4</accession>
<keyword evidence="6 13" id="KW-0479">Metal-binding</keyword>
<evidence type="ECO:0000313" key="16">
    <source>
        <dbReference type="Proteomes" id="UP001190926"/>
    </source>
</evidence>
<evidence type="ECO:0000256" key="12">
    <source>
        <dbReference type="ARBA" id="ARBA00023136"/>
    </source>
</evidence>
<dbReference type="GO" id="GO:0005506">
    <property type="term" value="F:iron ion binding"/>
    <property type="evidence" value="ECO:0007669"/>
    <property type="project" value="InterPro"/>
</dbReference>
<keyword evidence="5" id="KW-0812">Transmembrane</keyword>
<name>A0AAD4P1W4_PERFH</name>
<comment type="caution">
    <text evidence="15">The sequence shown here is derived from an EMBL/GenBank/DDBJ whole genome shotgun (WGS) entry which is preliminary data.</text>
</comment>
<dbReference type="GO" id="GO:0004497">
    <property type="term" value="F:monooxygenase activity"/>
    <property type="evidence" value="ECO:0007669"/>
    <property type="project" value="UniProtKB-KW"/>
</dbReference>
<dbReference type="InterPro" id="IPR017972">
    <property type="entry name" value="Cyt_P450_CS"/>
</dbReference>
<keyword evidence="10 13" id="KW-0408">Iron</keyword>
<keyword evidence="4 13" id="KW-0349">Heme</keyword>
<dbReference type="InterPro" id="IPR001128">
    <property type="entry name" value="Cyt_P450"/>
</dbReference>
<dbReference type="PANTHER" id="PTHR47953:SF19">
    <property type="entry name" value="OS06G0641600 PROTEIN"/>
    <property type="match status" value="1"/>
</dbReference>
<dbReference type="GO" id="GO:0016020">
    <property type="term" value="C:membrane"/>
    <property type="evidence" value="ECO:0007669"/>
    <property type="project" value="UniProtKB-SubCell"/>
</dbReference>
<comment type="subcellular location">
    <subcellularLocation>
        <location evidence="2">Membrane</location>
        <topology evidence="2">Single-pass type II membrane protein</topology>
    </subcellularLocation>
</comment>
<evidence type="ECO:0000256" key="9">
    <source>
        <dbReference type="ARBA" id="ARBA00023002"/>
    </source>
</evidence>
<evidence type="ECO:0000256" key="10">
    <source>
        <dbReference type="ARBA" id="ARBA00023004"/>
    </source>
</evidence>
<dbReference type="SUPFAM" id="SSF48264">
    <property type="entry name" value="Cytochrome P450"/>
    <property type="match status" value="1"/>
</dbReference>
<dbReference type="CDD" id="cd11072">
    <property type="entry name" value="CYP71-like"/>
    <property type="match status" value="1"/>
</dbReference>
<dbReference type="InterPro" id="IPR036396">
    <property type="entry name" value="Cyt_P450_sf"/>
</dbReference>
<evidence type="ECO:0000256" key="14">
    <source>
        <dbReference type="RuleBase" id="RU000461"/>
    </source>
</evidence>
<evidence type="ECO:0000256" key="7">
    <source>
        <dbReference type="ARBA" id="ARBA00022968"/>
    </source>
</evidence>
<dbReference type="Pfam" id="PF00067">
    <property type="entry name" value="p450"/>
    <property type="match status" value="1"/>
</dbReference>
<evidence type="ECO:0000256" key="5">
    <source>
        <dbReference type="ARBA" id="ARBA00022692"/>
    </source>
</evidence>
<keyword evidence="12" id="KW-0472">Membrane</keyword>
<organism evidence="15 16">
    <name type="scientific">Perilla frutescens var. hirtella</name>
    <name type="common">Perilla citriodora</name>
    <name type="synonym">Perilla setoyensis</name>
    <dbReference type="NCBI Taxonomy" id="608512"/>
    <lineage>
        <taxon>Eukaryota</taxon>
        <taxon>Viridiplantae</taxon>
        <taxon>Streptophyta</taxon>
        <taxon>Embryophyta</taxon>
        <taxon>Tracheophyta</taxon>
        <taxon>Spermatophyta</taxon>
        <taxon>Magnoliopsida</taxon>
        <taxon>eudicotyledons</taxon>
        <taxon>Gunneridae</taxon>
        <taxon>Pentapetalae</taxon>
        <taxon>asterids</taxon>
        <taxon>lamiids</taxon>
        <taxon>Lamiales</taxon>
        <taxon>Lamiaceae</taxon>
        <taxon>Nepetoideae</taxon>
        <taxon>Elsholtzieae</taxon>
        <taxon>Perilla</taxon>
    </lineage>
</organism>
<evidence type="ECO:0000256" key="3">
    <source>
        <dbReference type="ARBA" id="ARBA00010617"/>
    </source>
</evidence>
<evidence type="ECO:0000256" key="1">
    <source>
        <dbReference type="ARBA" id="ARBA00001971"/>
    </source>
</evidence>
<protein>
    <recommendedName>
        <fullName evidence="17">Cytochrome P450</fullName>
    </recommendedName>
</protein>
<evidence type="ECO:0000256" key="6">
    <source>
        <dbReference type="ARBA" id="ARBA00022723"/>
    </source>
</evidence>
<dbReference type="AlphaFoldDB" id="A0AAD4P1W4"/>
<keyword evidence="11 14" id="KW-0503">Monooxygenase</keyword>
<evidence type="ECO:0000256" key="4">
    <source>
        <dbReference type="ARBA" id="ARBA00022617"/>
    </source>
</evidence>
<evidence type="ECO:0000313" key="15">
    <source>
        <dbReference type="EMBL" id="KAH6823539.1"/>
    </source>
</evidence>
<dbReference type="Proteomes" id="UP001190926">
    <property type="component" value="Unassembled WGS sequence"/>
</dbReference>
<dbReference type="InterPro" id="IPR052306">
    <property type="entry name" value="CYP450_71D"/>
</dbReference>
<dbReference type="PROSITE" id="PS00086">
    <property type="entry name" value="CYTOCHROME_P450"/>
    <property type="match status" value="1"/>
</dbReference>